<evidence type="ECO:0000313" key="7">
    <source>
        <dbReference type="Ensembl" id="ENSSHAP00000003005.1"/>
    </source>
</evidence>
<feature type="chain" id="PRO_5003457971" description="Ribonuclease A-domain domain-containing protein" evidence="5">
    <location>
        <begin position="24"/>
        <end position="142"/>
    </location>
</feature>
<dbReference type="GO" id="GO:0004540">
    <property type="term" value="F:RNA nuclease activity"/>
    <property type="evidence" value="ECO:0007669"/>
    <property type="project" value="TreeGrafter"/>
</dbReference>
<feature type="signal peptide" evidence="5">
    <location>
        <begin position="1"/>
        <end position="23"/>
    </location>
</feature>
<protein>
    <recommendedName>
        <fullName evidence="6">Ribonuclease A-domain domain-containing protein</fullName>
    </recommendedName>
</protein>
<dbReference type="InterPro" id="IPR001427">
    <property type="entry name" value="RNaseA"/>
</dbReference>
<evidence type="ECO:0000256" key="5">
    <source>
        <dbReference type="SAM" id="SignalP"/>
    </source>
</evidence>
<dbReference type="GO" id="GO:0005576">
    <property type="term" value="C:extracellular region"/>
    <property type="evidence" value="ECO:0007669"/>
    <property type="project" value="UniProtKB-SubCell"/>
</dbReference>
<dbReference type="Pfam" id="PF00074">
    <property type="entry name" value="RnaseA"/>
    <property type="match status" value="1"/>
</dbReference>
<evidence type="ECO:0000256" key="3">
    <source>
        <dbReference type="ARBA" id="ARBA00022525"/>
    </source>
</evidence>
<proteinExistence type="inferred from homology"/>
<dbReference type="HOGENOM" id="CLU_117006_2_0_1"/>
<comment type="subcellular location">
    <subcellularLocation>
        <location evidence="1">Secreted</location>
    </subcellularLocation>
</comment>
<dbReference type="GO" id="GO:0003676">
    <property type="term" value="F:nucleic acid binding"/>
    <property type="evidence" value="ECO:0007669"/>
    <property type="project" value="InterPro"/>
</dbReference>
<dbReference type="PANTHER" id="PTHR11437">
    <property type="entry name" value="RIBONUCLEASE"/>
    <property type="match status" value="1"/>
</dbReference>
<evidence type="ECO:0000256" key="1">
    <source>
        <dbReference type="ARBA" id="ARBA00004613"/>
    </source>
</evidence>
<dbReference type="AlphaFoldDB" id="G3VIK1"/>
<accession>G3VIK1</accession>
<dbReference type="InterPro" id="IPR036816">
    <property type="entry name" value="RNaseA-like_dom_sf"/>
</dbReference>
<dbReference type="SMART" id="SM00092">
    <property type="entry name" value="RNAse_Pc"/>
    <property type="match status" value="1"/>
</dbReference>
<dbReference type="OMA" id="HNYCNRM"/>
<reference evidence="7" key="3">
    <citation type="submission" date="2025-09" db="UniProtKB">
        <authorList>
            <consortium name="Ensembl"/>
        </authorList>
    </citation>
    <scope>IDENTIFICATION</scope>
</reference>
<keyword evidence="5" id="KW-0732">Signal</keyword>
<name>G3VIK1_SARHA</name>
<dbReference type="Gene3D" id="3.10.130.10">
    <property type="entry name" value="Ribonuclease A-like domain"/>
    <property type="match status" value="1"/>
</dbReference>
<dbReference type="STRING" id="9305.ENSSHAP00000003005"/>
<dbReference type="eggNOG" id="ENOG502T1FH">
    <property type="taxonomic scope" value="Eukaryota"/>
</dbReference>
<keyword evidence="8" id="KW-1185">Reference proteome</keyword>
<dbReference type="PRINTS" id="PR00794">
    <property type="entry name" value="RIBONUCLEASE"/>
</dbReference>
<evidence type="ECO:0000259" key="6">
    <source>
        <dbReference type="SMART" id="SM00092"/>
    </source>
</evidence>
<keyword evidence="3" id="KW-0964">Secreted</keyword>
<dbReference type="PANTHER" id="PTHR11437:SF10">
    <property type="entry name" value="ANGIOGENIN-RELATED"/>
    <property type="match status" value="1"/>
</dbReference>
<dbReference type="InterPro" id="IPR023412">
    <property type="entry name" value="RNaseA_domain"/>
</dbReference>
<dbReference type="CDD" id="cd06265">
    <property type="entry name" value="RNase_A_canonical"/>
    <property type="match status" value="1"/>
</dbReference>
<comment type="similarity">
    <text evidence="2">Belongs to the pancreatic ribonuclease family.</text>
</comment>
<evidence type="ECO:0000256" key="2">
    <source>
        <dbReference type="ARBA" id="ARBA00005600"/>
    </source>
</evidence>
<sequence>MFNAAMWTFFLFFLLDLTNFSQALGFWKYHVDYPKTKVEGLSHEYCNVMMRKRTMIVRGRCVNFNTFIHEPNSTIINICSNPESCFSTSWAKCNKSSRTLKVTYCFTKSYARPPNCQYKAKANFSIIKVICMKGVPVYLFQS</sequence>
<dbReference type="Proteomes" id="UP000007648">
    <property type="component" value="Unassembled WGS sequence"/>
</dbReference>
<dbReference type="GeneTree" id="ENSGT00940000157645"/>
<evidence type="ECO:0000256" key="4">
    <source>
        <dbReference type="ARBA" id="ARBA00023157"/>
    </source>
</evidence>
<keyword evidence="4" id="KW-1015">Disulfide bond</keyword>
<dbReference type="Ensembl" id="ENSSHAT00000003040.2">
    <property type="protein sequence ID" value="ENSSHAP00000003005.1"/>
    <property type="gene ID" value="ENSSHAG00000002664.2"/>
</dbReference>
<reference evidence="7 8" key="1">
    <citation type="journal article" date="2011" name="Proc. Natl. Acad. Sci. U.S.A.">
        <title>Genetic diversity and population structure of the endangered marsupial Sarcophilus harrisii (Tasmanian devil).</title>
        <authorList>
            <person name="Miller W."/>
            <person name="Hayes V.M."/>
            <person name="Ratan A."/>
            <person name="Petersen D.C."/>
            <person name="Wittekindt N.E."/>
            <person name="Miller J."/>
            <person name="Walenz B."/>
            <person name="Knight J."/>
            <person name="Qi J."/>
            <person name="Zhao F."/>
            <person name="Wang Q."/>
            <person name="Bedoya-Reina O.C."/>
            <person name="Katiyar N."/>
            <person name="Tomsho L.P."/>
            <person name="Kasson L.M."/>
            <person name="Hardie R.A."/>
            <person name="Woodbridge P."/>
            <person name="Tindall E.A."/>
            <person name="Bertelsen M.F."/>
            <person name="Dixon D."/>
            <person name="Pyecroft S."/>
            <person name="Helgen K.M."/>
            <person name="Lesk A.M."/>
            <person name="Pringle T.H."/>
            <person name="Patterson N."/>
            <person name="Zhang Y."/>
            <person name="Kreiss A."/>
            <person name="Woods G.M."/>
            <person name="Jones M.E."/>
            <person name="Schuster S.C."/>
        </authorList>
    </citation>
    <scope>NUCLEOTIDE SEQUENCE [LARGE SCALE GENOMIC DNA]</scope>
</reference>
<dbReference type="GO" id="GO:0050830">
    <property type="term" value="P:defense response to Gram-positive bacterium"/>
    <property type="evidence" value="ECO:0007669"/>
    <property type="project" value="TreeGrafter"/>
</dbReference>
<reference evidence="7" key="2">
    <citation type="submission" date="2025-08" db="UniProtKB">
        <authorList>
            <consortium name="Ensembl"/>
        </authorList>
    </citation>
    <scope>IDENTIFICATION</scope>
</reference>
<organism evidence="7 8">
    <name type="scientific">Sarcophilus harrisii</name>
    <name type="common">Tasmanian devil</name>
    <name type="synonym">Sarcophilus laniarius</name>
    <dbReference type="NCBI Taxonomy" id="9305"/>
    <lineage>
        <taxon>Eukaryota</taxon>
        <taxon>Metazoa</taxon>
        <taxon>Chordata</taxon>
        <taxon>Craniata</taxon>
        <taxon>Vertebrata</taxon>
        <taxon>Euteleostomi</taxon>
        <taxon>Mammalia</taxon>
        <taxon>Metatheria</taxon>
        <taxon>Dasyuromorphia</taxon>
        <taxon>Dasyuridae</taxon>
        <taxon>Sarcophilus</taxon>
    </lineage>
</organism>
<feature type="domain" description="Ribonuclease A-domain" evidence="6">
    <location>
        <begin position="19"/>
        <end position="139"/>
    </location>
</feature>
<evidence type="ECO:0000313" key="8">
    <source>
        <dbReference type="Proteomes" id="UP000007648"/>
    </source>
</evidence>
<dbReference type="SUPFAM" id="SSF54076">
    <property type="entry name" value="RNase A-like"/>
    <property type="match status" value="1"/>
</dbReference>
<dbReference type="InParanoid" id="G3VIK1"/>